<keyword evidence="2" id="KW-1185">Reference proteome</keyword>
<protein>
    <submittedName>
        <fullName evidence="1">Uncharacterized protein</fullName>
    </submittedName>
</protein>
<evidence type="ECO:0000313" key="1">
    <source>
        <dbReference type="EMBL" id="BBB91436.1"/>
    </source>
</evidence>
<dbReference type="Proteomes" id="UP000276437">
    <property type="component" value="Chromosome"/>
</dbReference>
<accession>A0A348AK38</accession>
<dbReference type="KEGG" id="mana:MAMMFC1_02120"/>
<dbReference type="EMBL" id="AP018449">
    <property type="protein sequence ID" value="BBB91436.1"/>
    <property type="molecule type" value="Genomic_DNA"/>
</dbReference>
<sequence>MSKQHLSDFQIGYDYARHQHDLLGEYTPQNILELAMIFCFQTGNTAELAKGMGVYYLELGIKKIIAQFNCHSDQSKDFTVVHKD</sequence>
<organism evidence="1 2">
    <name type="scientific">Methylomusa anaerophila</name>
    <dbReference type="NCBI Taxonomy" id="1930071"/>
    <lineage>
        <taxon>Bacteria</taxon>
        <taxon>Bacillati</taxon>
        <taxon>Bacillota</taxon>
        <taxon>Negativicutes</taxon>
        <taxon>Selenomonadales</taxon>
        <taxon>Sporomusaceae</taxon>
        <taxon>Methylomusa</taxon>
    </lineage>
</organism>
<dbReference type="RefSeq" id="WP_126308452.1">
    <property type="nucleotide sequence ID" value="NZ_AP018449.1"/>
</dbReference>
<gene>
    <name evidence="1" type="ORF">MAMMFC1_02120</name>
</gene>
<reference evidence="1 2" key="1">
    <citation type="journal article" date="2018" name="Int. J. Syst. Evol. Microbiol.">
        <title>Methylomusa anaerophila gen. nov., sp. nov., an anaerobic methanol-utilizing bacterium isolated from a microbial fuel cell.</title>
        <authorList>
            <person name="Amano N."/>
            <person name="Yamamuro A."/>
            <person name="Miyahara M."/>
            <person name="Kouzuma A."/>
            <person name="Abe T."/>
            <person name="Watanabe K."/>
        </authorList>
    </citation>
    <scope>NUCLEOTIDE SEQUENCE [LARGE SCALE GENOMIC DNA]</scope>
    <source>
        <strain evidence="1 2">MMFC1</strain>
    </source>
</reference>
<dbReference type="OrthoDB" id="1798884at2"/>
<evidence type="ECO:0000313" key="2">
    <source>
        <dbReference type="Proteomes" id="UP000276437"/>
    </source>
</evidence>
<name>A0A348AK38_9FIRM</name>
<dbReference type="AlphaFoldDB" id="A0A348AK38"/>
<proteinExistence type="predicted"/>